<evidence type="ECO:0000256" key="6">
    <source>
        <dbReference type="SAM" id="Phobius"/>
    </source>
</evidence>
<organism evidence="7 8">
    <name type="scientific">Paenibacillus rhizolycopersici</name>
    <dbReference type="NCBI Taxonomy" id="2780073"/>
    <lineage>
        <taxon>Bacteria</taxon>
        <taxon>Bacillati</taxon>
        <taxon>Bacillota</taxon>
        <taxon>Bacilli</taxon>
        <taxon>Bacillales</taxon>
        <taxon>Paenibacillaceae</taxon>
        <taxon>Paenibacillus</taxon>
    </lineage>
</organism>
<keyword evidence="8" id="KW-1185">Reference proteome</keyword>
<dbReference type="Proteomes" id="UP001516620">
    <property type="component" value="Unassembled WGS sequence"/>
</dbReference>
<dbReference type="PANTHER" id="PTHR43461">
    <property type="entry name" value="TRANSMEMBRANE PROTEIN 256"/>
    <property type="match status" value="1"/>
</dbReference>
<gene>
    <name evidence="7" type="ORF">IM700_007205</name>
</gene>
<dbReference type="RefSeq" id="WP_193416019.1">
    <property type="nucleotide sequence ID" value="NZ_JADCNN020000005.1"/>
</dbReference>
<evidence type="ECO:0000256" key="3">
    <source>
        <dbReference type="ARBA" id="ARBA00022692"/>
    </source>
</evidence>
<evidence type="ECO:0000256" key="5">
    <source>
        <dbReference type="ARBA" id="ARBA00023136"/>
    </source>
</evidence>
<accession>A0ABS2H3R0</accession>
<evidence type="ECO:0000256" key="2">
    <source>
        <dbReference type="ARBA" id="ARBA00009694"/>
    </source>
</evidence>
<dbReference type="InterPro" id="IPR006696">
    <property type="entry name" value="DUF423"/>
</dbReference>
<sequence>MTLLLTLGGIMMFLAVALGAFGAHALKNRLTEDRQKTYQTGVQYHIAHGLGLILLGLAATQLTSKGLVVLAGWFLFAGIVLFSGSLYALSLTGIRKLGAITPLGGVCFLTGWVLFVIAAVQGS</sequence>
<dbReference type="Pfam" id="PF04241">
    <property type="entry name" value="DUF423"/>
    <property type="match status" value="1"/>
</dbReference>
<evidence type="ECO:0000256" key="1">
    <source>
        <dbReference type="ARBA" id="ARBA00004141"/>
    </source>
</evidence>
<comment type="subcellular location">
    <subcellularLocation>
        <location evidence="1">Membrane</location>
        <topology evidence="1">Multi-pass membrane protein</topology>
    </subcellularLocation>
</comment>
<evidence type="ECO:0000313" key="8">
    <source>
        <dbReference type="Proteomes" id="UP001516620"/>
    </source>
</evidence>
<feature type="transmembrane region" description="Helical" evidence="6">
    <location>
        <begin position="41"/>
        <end position="60"/>
    </location>
</feature>
<comment type="similarity">
    <text evidence="2">Belongs to the UPF0382 family.</text>
</comment>
<dbReference type="EMBL" id="JADCNN020000005">
    <property type="protein sequence ID" value="MBM6995446.1"/>
    <property type="molecule type" value="Genomic_DNA"/>
</dbReference>
<keyword evidence="4 6" id="KW-1133">Transmembrane helix</keyword>
<protein>
    <submittedName>
        <fullName evidence="7">DUF423 domain-containing protein</fullName>
    </submittedName>
</protein>
<proteinExistence type="inferred from homology"/>
<dbReference type="PANTHER" id="PTHR43461:SF1">
    <property type="entry name" value="TRANSMEMBRANE PROTEIN 256"/>
    <property type="match status" value="1"/>
</dbReference>
<evidence type="ECO:0000313" key="7">
    <source>
        <dbReference type="EMBL" id="MBM6995446.1"/>
    </source>
</evidence>
<name>A0ABS2H3R0_9BACL</name>
<keyword evidence="5 6" id="KW-0472">Membrane</keyword>
<comment type="caution">
    <text evidence="7">The sequence shown here is derived from an EMBL/GenBank/DDBJ whole genome shotgun (WGS) entry which is preliminary data.</text>
</comment>
<keyword evidence="3 6" id="KW-0812">Transmembrane</keyword>
<feature type="transmembrane region" description="Helical" evidence="6">
    <location>
        <begin position="99"/>
        <end position="120"/>
    </location>
</feature>
<feature type="transmembrane region" description="Helical" evidence="6">
    <location>
        <begin position="67"/>
        <end position="87"/>
    </location>
</feature>
<reference evidence="7 8" key="1">
    <citation type="submission" date="2021-01" db="EMBL/GenBank/DDBJ databases">
        <title>Paenibacillus sp.nov. isolated from the rhizosphere soil of tomato plant.</title>
        <authorList>
            <person name="Thin K.K."/>
            <person name="Zhang X."/>
            <person name="He S."/>
        </authorList>
    </citation>
    <scope>NUCLEOTIDE SEQUENCE [LARGE SCALE GENOMIC DNA]</scope>
    <source>
        <strain evidence="7 8">DXFW5</strain>
    </source>
</reference>
<evidence type="ECO:0000256" key="4">
    <source>
        <dbReference type="ARBA" id="ARBA00022989"/>
    </source>
</evidence>